<dbReference type="AlphaFoldDB" id="A0A1I5V978"/>
<keyword evidence="3" id="KW-1185">Reference proteome</keyword>
<dbReference type="EMBL" id="FOXD01000015">
    <property type="protein sequence ID" value="SFQ03486.1"/>
    <property type="molecule type" value="Genomic_DNA"/>
</dbReference>
<dbReference type="Gene3D" id="3.30.460.10">
    <property type="entry name" value="Beta Polymerase, domain 2"/>
    <property type="match status" value="1"/>
</dbReference>
<reference evidence="3" key="1">
    <citation type="submission" date="2016-10" db="EMBL/GenBank/DDBJ databases">
        <authorList>
            <person name="Varghese N."/>
            <person name="Submissions S."/>
        </authorList>
    </citation>
    <scope>NUCLEOTIDE SEQUENCE [LARGE SCALE GENOMIC DNA]</scope>
    <source>
        <strain evidence="3">S7</strain>
    </source>
</reference>
<dbReference type="InterPro" id="IPR043519">
    <property type="entry name" value="NT_sf"/>
</dbReference>
<keyword evidence="2" id="KW-0808">Transferase</keyword>
<evidence type="ECO:0000313" key="3">
    <source>
        <dbReference type="Proteomes" id="UP000198892"/>
    </source>
</evidence>
<evidence type="ECO:0000313" key="2">
    <source>
        <dbReference type="EMBL" id="SFQ03486.1"/>
    </source>
</evidence>
<dbReference type="Proteomes" id="UP000198892">
    <property type="component" value="Unassembled WGS sequence"/>
</dbReference>
<name>A0A1I5V978_9BACI</name>
<dbReference type="PANTHER" id="PTHR43852">
    <property type="entry name" value="NUCLEOTIDYLTRANSFERASE"/>
    <property type="match status" value="1"/>
</dbReference>
<gene>
    <name evidence="2" type="ORF">SAMN05518683_11563</name>
</gene>
<proteinExistence type="predicted"/>
<dbReference type="NCBIfam" id="NF047752">
    <property type="entry name" value="MntA_antitoxin"/>
    <property type="match status" value="1"/>
</dbReference>
<accession>A0A1I5V978</accession>
<evidence type="ECO:0000259" key="1">
    <source>
        <dbReference type="Pfam" id="PF18765"/>
    </source>
</evidence>
<dbReference type="InterPro" id="IPR041633">
    <property type="entry name" value="Polbeta"/>
</dbReference>
<protein>
    <submittedName>
        <fullName evidence="2">Nucleotidyltransferase domain-containing protein</fullName>
    </submittedName>
</protein>
<dbReference type="GO" id="GO:0016740">
    <property type="term" value="F:transferase activity"/>
    <property type="evidence" value="ECO:0007669"/>
    <property type="project" value="UniProtKB-KW"/>
</dbReference>
<sequence>MKDMEQRITEVLVEKISPVLLILFGSFAKGTNRPGSDVDIAYVTDTPLSPAASFFTAEDVAAIIDRDVQLVDINKASTVFQMQIAGTGKVLYCTDETRRELLEMRIYKEYAKLNEERQVVLDRIEESGSVYDK</sequence>
<dbReference type="SUPFAM" id="SSF81301">
    <property type="entry name" value="Nucleotidyltransferase"/>
    <property type="match status" value="1"/>
</dbReference>
<dbReference type="InterPro" id="IPR052930">
    <property type="entry name" value="TA_antitoxin_MntA"/>
</dbReference>
<dbReference type="CDD" id="cd05403">
    <property type="entry name" value="NT_KNTase_like"/>
    <property type="match status" value="1"/>
</dbReference>
<dbReference type="PANTHER" id="PTHR43852:SF2">
    <property type="entry name" value="PROTEIN ADENYLYLTRANSFERASE MNTA"/>
    <property type="match status" value="1"/>
</dbReference>
<dbReference type="Pfam" id="PF18765">
    <property type="entry name" value="Polbeta"/>
    <property type="match status" value="1"/>
</dbReference>
<organism evidence="2 3">
    <name type="scientific">Salibacterium halotolerans</name>
    <dbReference type="NCBI Taxonomy" id="1884432"/>
    <lineage>
        <taxon>Bacteria</taxon>
        <taxon>Bacillati</taxon>
        <taxon>Bacillota</taxon>
        <taxon>Bacilli</taxon>
        <taxon>Bacillales</taxon>
        <taxon>Bacillaceae</taxon>
    </lineage>
</organism>
<feature type="domain" description="Polymerase beta nucleotidyltransferase" evidence="1">
    <location>
        <begin position="6"/>
        <end position="96"/>
    </location>
</feature>
<dbReference type="STRING" id="1884432.SAMN05518683_11563"/>